<name>A0A9P6L4K2_9AGAM</name>
<evidence type="ECO:0000313" key="3">
    <source>
        <dbReference type="Proteomes" id="UP000736335"/>
    </source>
</evidence>
<reference evidence="2" key="2">
    <citation type="submission" date="2020-11" db="EMBL/GenBank/DDBJ databases">
        <authorList>
            <consortium name="DOE Joint Genome Institute"/>
            <person name="Kuo A."/>
            <person name="Miyauchi S."/>
            <person name="Kiss E."/>
            <person name="Drula E."/>
            <person name="Kohler A."/>
            <person name="Sanchez-Garcia M."/>
            <person name="Andreopoulos B."/>
            <person name="Barry K.W."/>
            <person name="Bonito G."/>
            <person name="Buee M."/>
            <person name="Carver A."/>
            <person name="Chen C."/>
            <person name="Cichocki N."/>
            <person name="Clum A."/>
            <person name="Culley D."/>
            <person name="Crous P.W."/>
            <person name="Fauchery L."/>
            <person name="Girlanda M."/>
            <person name="Hayes R."/>
            <person name="Keri Z."/>
            <person name="Labutti K."/>
            <person name="Lipzen A."/>
            <person name="Lombard V."/>
            <person name="Magnuson J."/>
            <person name="Maillard F."/>
            <person name="Morin E."/>
            <person name="Murat C."/>
            <person name="Nolan M."/>
            <person name="Ohm R."/>
            <person name="Pangilinan J."/>
            <person name="Pereira M."/>
            <person name="Perotto S."/>
            <person name="Peter M."/>
            <person name="Riley R."/>
            <person name="Sitrit Y."/>
            <person name="Stielow B."/>
            <person name="Szollosi G."/>
            <person name="Zifcakova L."/>
            <person name="Stursova M."/>
            <person name="Spatafora J.W."/>
            <person name="Tedersoo L."/>
            <person name="Vaario L.-M."/>
            <person name="Yamada A."/>
            <person name="Yan M."/>
            <person name="Wang P."/>
            <person name="Xu J."/>
            <person name="Bruns T."/>
            <person name="Baldrian P."/>
            <person name="Vilgalys R."/>
            <person name="Henrissat B."/>
            <person name="Grigoriev I.V."/>
            <person name="Hibbett D."/>
            <person name="Nagy L.G."/>
            <person name="Martin F.M."/>
        </authorList>
    </citation>
    <scope>NUCLEOTIDE SEQUENCE</scope>
    <source>
        <strain evidence="2">UH-Tt-Lm1</strain>
    </source>
</reference>
<protein>
    <submittedName>
        <fullName evidence="2">Uncharacterized protein</fullName>
    </submittedName>
</protein>
<sequence length="400" mass="45379">MLRSLPSVHSTLRPPIPRTPRLMITSLGRTVPPFTSCRVEWCRRALATSARAQTSSTSPLPPKKKTDPPADSGGTKNSLQRLFVRPWDGVPAMPDGFAMLRGIEKKYGKVKTFKFIRDGEVPSTYFSYFWVELEDPSKFPNSASTVLQIPIPKVERKRPGGVGILDLQPFLRQPPEAQEESLEWTGVTERMVDEVDESKRTNKVYDLRLEPSWISNKPLQTLEQREYFKLTMAFMRWGGFASSPAEESGTAGPSARPTFDHLIARASQSIKIEKSSAPKEIKAPVVEEEPRKPFNYEFDEPVHFTDKRTSTMRSEDEVSPIKFQSLSTMQPGGKRLSRKQKALLQAAAISRTPLPNLEEKTFAEAKEKEEREAAEGDTAPEEERKQIQSRVWNLIKNKWF</sequence>
<proteinExistence type="predicted"/>
<dbReference type="OrthoDB" id="3362336at2759"/>
<comment type="caution">
    <text evidence="2">The sequence shown here is derived from an EMBL/GenBank/DDBJ whole genome shotgun (WGS) entry which is preliminary data.</text>
</comment>
<accession>A0A9P6L4K2</accession>
<evidence type="ECO:0000313" key="2">
    <source>
        <dbReference type="EMBL" id="KAF9782401.1"/>
    </source>
</evidence>
<feature type="compositionally biased region" description="Basic and acidic residues" evidence="1">
    <location>
        <begin position="357"/>
        <end position="374"/>
    </location>
</feature>
<dbReference type="EMBL" id="WIUZ02000012">
    <property type="protein sequence ID" value="KAF9782401.1"/>
    <property type="molecule type" value="Genomic_DNA"/>
</dbReference>
<keyword evidence="3" id="KW-1185">Reference proteome</keyword>
<organism evidence="2 3">
    <name type="scientific">Thelephora terrestris</name>
    <dbReference type="NCBI Taxonomy" id="56493"/>
    <lineage>
        <taxon>Eukaryota</taxon>
        <taxon>Fungi</taxon>
        <taxon>Dikarya</taxon>
        <taxon>Basidiomycota</taxon>
        <taxon>Agaricomycotina</taxon>
        <taxon>Agaricomycetes</taxon>
        <taxon>Thelephorales</taxon>
        <taxon>Thelephoraceae</taxon>
        <taxon>Thelephora</taxon>
    </lineage>
</organism>
<feature type="region of interest" description="Disordered" evidence="1">
    <location>
        <begin position="354"/>
        <end position="387"/>
    </location>
</feature>
<feature type="region of interest" description="Disordered" evidence="1">
    <location>
        <begin position="52"/>
        <end position="78"/>
    </location>
</feature>
<reference evidence="2" key="1">
    <citation type="journal article" date="2020" name="Nat. Commun.">
        <title>Large-scale genome sequencing of mycorrhizal fungi provides insights into the early evolution of symbiotic traits.</title>
        <authorList>
            <person name="Miyauchi S."/>
            <person name="Kiss E."/>
            <person name="Kuo A."/>
            <person name="Drula E."/>
            <person name="Kohler A."/>
            <person name="Sanchez-Garcia M."/>
            <person name="Morin E."/>
            <person name="Andreopoulos B."/>
            <person name="Barry K.W."/>
            <person name="Bonito G."/>
            <person name="Buee M."/>
            <person name="Carver A."/>
            <person name="Chen C."/>
            <person name="Cichocki N."/>
            <person name="Clum A."/>
            <person name="Culley D."/>
            <person name="Crous P.W."/>
            <person name="Fauchery L."/>
            <person name="Girlanda M."/>
            <person name="Hayes R.D."/>
            <person name="Keri Z."/>
            <person name="LaButti K."/>
            <person name="Lipzen A."/>
            <person name="Lombard V."/>
            <person name="Magnuson J."/>
            <person name="Maillard F."/>
            <person name="Murat C."/>
            <person name="Nolan M."/>
            <person name="Ohm R.A."/>
            <person name="Pangilinan J."/>
            <person name="Pereira M.F."/>
            <person name="Perotto S."/>
            <person name="Peter M."/>
            <person name="Pfister S."/>
            <person name="Riley R."/>
            <person name="Sitrit Y."/>
            <person name="Stielow J.B."/>
            <person name="Szollosi G."/>
            <person name="Zifcakova L."/>
            <person name="Stursova M."/>
            <person name="Spatafora J.W."/>
            <person name="Tedersoo L."/>
            <person name="Vaario L.M."/>
            <person name="Yamada A."/>
            <person name="Yan M."/>
            <person name="Wang P."/>
            <person name="Xu J."/>
            <person name="Bruns T."/>
            <person name="Baldrian P."/>
            <person name="Vilgalys R."/>
            <person name="Dunand C."/>
            <person name="Henrissat B."/>
            <person name="Grigoriev I.V."/>
            <person name="Hibbett D."/>
            <person name="Nagy L.G."/>
            <person name="Martin F.M."/>
        </authorList>
    </citation>
    <scope>NUCLEOTIDE SEQUENCE</scope>
    <source>
        <strain evidence="2">UH-Tt-Lm1</strain>
    </source>
</reference>
<evidence type="ECO:0000256" key="1">
    <source>
        <dbReference type="SAM" id="MobiDB-lite"/>
    </source>
</evidence>
<gene>
    <name evidence="2" type="ORF">BJ322DRAFT_218328</name>
</gene>
<dbReference type="AlphaFoldDB" id="A0A9P6L4K2"/>
<dbReference type="Proteomes" id="UP000736335">
    <property type="component" value="Unassembled WGS sequence"/>
</dbReference>